<dbReference type="EMBL" id="CABFNO020001404">
    <property type="protein sequence ID" value="CAG9986472.1"/>
    <property type="molecule type" value="Genomic_DNA"/>
</dbReference>
<accession>A0A9N9UD09</accession>
<evidence type="ECO:0000313" key="2">
    <source>
        <dbReference type="Proteomes" id="UP000754883"/>
    </source>
</evidence>
<protein>
    <recommendedName>
        <fullName evidence="3">F-box domain-containing protein</fullName>
    </recommendedName>
</protein>
<reference evidence="2" key="1">
    <citation type="submission" date="2019-06" db="EMBL/GenBank/DDBJ databases">
        <authorList>
            <person name="Broberg M."/>
        </authorList>
    </citation>
    <scope>NUCLEOTIDE SEQUENCE [LARGE SCALE GENOMIC DNA]</scope>
</reference>
<organism evidence="1 2">
    <name type="scientific">Clonostachys byssicola</name>
    <dbReference type="NCBI Taxonomy" id="160290"/>
    <lineage>
        <taxon>Eukaryota</taxon>
        <taxon>Fungi</taxon>
        <taxon>Dikarya</taxon>
        <taxon>Ascomycota</taxon>
        <taxon>Pezizomycotina</taxon>
        <taxon>Sordariomycetes</taxon>
        <taxon>Hypocreomycetidae</taxon>
        <taxon>Hypocreales</taxon>
        <taxon>Bionectriaceae</taxon>
        <taxon>Clonostachys</taxon>
    </lineage>
</organism>
<dbReference type="AlphaFoldDB" id="A0A9N9UD09"/>
<proteinExistence type="predicted"/>
<comment type="caution">
    <text evidence="1">The sequence shown here is derived from an EMBL/GenBank/DDBJ whole genome shotgun (WGS) entry which is preliminary data.</text>
</comment>
<evidence type="ECO:0000313" key="1">
    <source>
        <dbReference type="EMBL" id="CAG9986472.1"/>
    </source>
</evidence>
<evidence type="ECO:0008006" key="3">
    <source>
        <dbReference type="Google" id="ProtNLM"/>
    </source>
</evidence>
<dbReference type="Proteomes" id="UP000754883">
    <property type="component" value="Unassembled WGS sequence"/>
</dbReference>
<gene>
    <name evidence="1" type="ORF">CBYS24578_00012749</name>
</gene>
<name>A0A9N9UD09_9HYPO</name>
<keyword evidence="2" id="KW-1185">Reference proteome</keyword>
<sequence>MLNSTTSPGLLGLPADVVVLILTSCSDIESLKALRASCQYLRQSFKEAEATICLSVITAQISSAVVPEAAAALAARKLPQKNIPAFERFVGHPLSLTDANFIEDLAYHVEYFSDRASKYLLPLRQSYGGQPETSVAERIRIKRALYI</sequence>
<reference evidence="1 2" key="2">
    <citation type="submission" date="2021-10" db="EMBL/GenBank/DDBJ databases">
        <authorList>
            <person name="Piombo E."/>
        </authorList>
    </citation>
    <scope>NUCLEOTIDE SEQUENCE [LARGE SCALE GENOMIC DNA]</scope>
</reference>